<dbReference type="GO" id="GO:0102682">
    <property type="term" value="F:cytokinin riboside 5'-monophosphate phosphoribohydrolase activity"/>
    <property type="evidence" value="ECO:0007669"/>
    <property type="project" value="RHEA"/>
</dbReference>
<dbReference type="NCBIfam" id="TIGR00730">
    <property type="entry name" value="Rossman fold protein, TIGR00730 family"/>
    <property type="match status" value="1"/>
</dbReference>
<dbReference type="KEGG" id="slk:SLUN_00430"/>
<accession>A0A2R4TDE3</accession>
<dbReference type="InterPro" id="IPR005269">
    <property type="entry name" value="LOG"/>
</dbReference>
<dbReference type="GO" id="GO:0009691">
    <property type="term" value="P:cytokinin biosynthetic process"/>
    <property type="evidence" value="ECO:0007669"/>
    <property type="project" value="UniProtKB-UniRule"/>
</dbReference>
<evidence type="ECO:0000313" key="4">
    <source>
        <dbReference type="Proteomes" id="UP000244201"/>
    </source>
</evidence>
<protein>
    <recommendedName>
        <fullName evidence="2">Cytokinin riboside 5'-monophosphate phosphoribohydrolase</fullName>
        <ecNumber evidence="2">3.2.2.n1</ecNumber>
    </recommendedName>
</protein>
<evidence type="ECO:0000256" key="1">
    <source>
        <dbReference type="ARBA" id="ARBA00006763"/>
    </source>
</evidence>
<comment type="similarity">
    <text evidence="1 2">Belongs to the LOG family.</text>
</comment>
<organism evidence="3 4">
    <name type="scientific">Streptomyces lunaelactis</name>
    <dbReference type="NCBI Taxonomy" id="1535768"/>
    <lineage>
        <taxon>Bacteria</taxon>
        <taxon>Bacillati</taxon>
        <taxon>Actinomycetota</taxon>
        <taxon>Actinomycetes</taxon>
        <taxon>Kitasatosporales</taxon>
        <taxon>Streptomycetaceae</taxon>
        <taxon>Streptomyces</taxon>
    </lineage>
</organism>
<dbReference type="Gene3D" id="3.40.50.450">
    <property type="match status" value="1"/>
</dbReference>
<reference evidence="3 4" key="1">
    <citation type="submission" date="2018-01" db="EMBL/GenBank/DDBJ databases">
        <title>Complete genome sequence of Streptomyces lunaelactis MM109T, a Ferroverdin A producer isolated from cave moonmilk deposits.</title>
        <authorList>
            <person name="Naome A."/>
            <person name="Martinet L."/>
            <person name="Maciejewska M."/>
            <person name="Anderssen S."/>
            <person name="Adam D."/>
            <person name="Tenconi E."/>
            <person name="Deflandre B."/>
            <person name="Arguelles-Arias A."/>
            <person name="Calusinska M."/>
            <person name="Copieters W."/>
            <person name="Karim L."/>
            <person name="Hanikenne M."/>
            <person name="Baurain D."/>
            <person name="van Wezel G."/>
            <person name="Smargiasso N."/>
            <person name="de Pauw E."/>
            <person name="Delfosse P."/>
            <person name="Rigali S."/>
        </authorList>
    </citation>
    <scope>NUCLEOTIDE SEQUENCE [LARGE SCALE GENOMIC DNA]</scope>
    <source>
        <strain evidence="3 4">MM109</strain>
    </source>
</reference>
<dbReference type="InterPro" id="IPR031100">
    <property type="entry name" value="LOG_fam"/>
</dbReference>
<gene>
    <name evidence="3" type="ORF">SLUN_00430</name>
</gene>
<dbReference type="AlphaFoldDB" id="A0A2R4TDE3"/>
<dbReference type="EMBL" id="CP026304">
    <property type="protein sequence ID" value="AVZ77134.1"/>
    <property type="molecule type" value="Genomic_DNA"/>
</dbReference>
<keyword evidence="4" id="KW-1185">Reference proteome</keyword>
<dbReference type="OrthoDB" id="9778690at2"/>
<dbReference type="EC" id="3.2.2.n1" evidence="2"/>
<evidence type="ECO:0000256" key="2">
    <source>
        <dbReference type="RuleBase" id="RU363015"/>
    </source>
</evidence>
<comment type="catalytic activity">
    <reaction evidence="2">
        <text>N(6)-(dimethylallyl)adenosine 5'-phosphate + H2O = N(6)-dimethylallyladenine + D-ribose 5-phosphate</text>
        <dbReference type="Rhea" id="RHEA:48560"/>
        <dbReference type="ChEBI" id="CHEBI:15377"/>
        <dbReference type="ChEBI" id="CHEBI:17660"/>
        <dbReference type="ChEBI" id="CHEBI:57526"/>
        <dbReference type="ChEBI" id="CHEBI:78346"/>
        <dbReference type="EC" id="3.2.2.n1"/>
    </reaction>
</comment>
<dbReference type="SUPFAM" id="SSF102405">
    <property type="entry name" value="MCP/YpsA-like"/>
    <property type="match status" value="1"/>
</dbReference>
<sequence length="200" mass="21021">MRVAVFCGAARPADPVHLQEAATIGRLLAEHSIHIVMGGSRLGLMGALADAALAAGGQVTGIIPRPLNTPRITHPGLTSLETVPDMTSRKQRFVDLADAYLALPGGFGTLDELAHVWAGAAHGARARPVGLLNTSGYYTPLLTFLNHAAAGGFLTRHPDLRLDELAVVDDDPARLLQSIAARIDRPTATRHAMATLHGPS</sequence>
<proteinExistence type="inferred from homology"/>
<keyword evidence="2" id="KW-0378">Hydrolase</keyword>
<evidence type="ECO:0000313" key="3">
    <source>
        <dbReference type="EMBL" id="AVZ77134.1"/>
    </source>
</evidence>
<comment type="catalytic activity">
    <reaction evidence="2">
        <text>9-ribosyl-trans-zeatin 5'-phosphate + H2O = trans-zeatin + D-ribose 5-phosphate</text>
        <dbReference type="Rhea" id="RHEA:48564"/>
        <dbReference type="ChEBI" id="CHEBI:15377"/>
        <dbReference type="ChEBI" id="CHEBI:16522"/>
        <dbReference type="ChEBI" id="CHEBI:78346"/>
        <dbReference type="ChEBI" id="CHEBI:87947"/>
        <dbReference type="EC" id="3.2.2.n1"/>
    </reaction>
</comment>
<dbReference type="PANTHER" id="PTHR31223:SF70">
    <property type="entry name" value="LOG FAMILY PROTEIN YJL055W"/>
    <property type="match status" value="1"/>
</dbReference>
<name>A0A2R4TDE3_9ACTN</name>
<keyword evidence="2" id="KW-0203">Cytokinin biosynthesis</keyword>
<dbReference type="Pfam" id="PF03641">
    <property type="entry name" value="Lysine_decarbox"/>
    <property type="match status" value="1"/>
</dbReference>
<dbReference type="PANTHER" id="PTHR31223">
    <property type="entry name" value="LOG FAMILY PROTEIN YJL055W"/>
    <property type="match status" value="1"/>
</dbReference>
<dbReference type="Proteomes" id="UP000244201">
    <property type="component" value="Chromosome"/>
</dbReference>
<dbReference type="GO" id="GO:0005829">
    <property type="term" value="C:cytosol"/>
    <property type="evidence" value="ECO:0007669"/>
    <property type="project" value="TreeGrafter"/>
</dbReference>